<feature type="domain" description="SUF system FeS cluster assembly SufBD core" evidence="2">
    <location>
        <begin position="157"/>
        <end position="381"/>
    </location>
</feature>
<dbReference type="AlphaFoldDB" id="A0A0R1SBL4"/>
<dbReference type="SUPFAM" id="SSF101960">
    <property type="entry name" value="Stabilizer of iron transporter SufD"/>
    <property type="match status" value="1"/>
</dbReference>
<dbReference type="Pfam" id="PF19295">
    <property type="entry name" value="SufBD_N"/>
    <property type="match status" value="1"/>
</dbReference>
<dbReference type="OrthoDB" id="9803529at2"/>
<gene>
    <name evidence="4" type="ORF">FC23_GL000202</name>
</gene>
<dbReference type="InterPro" id="IPR000825">
    <property type="entry name" value="SUF_FeS_clus_asmbl_SufBD_core"/>
</dbReference>
<protein>
    <submittedName>
        <fullName evidence="4">FeS assembly protein SufD</fullName>
    </submittedName>
</protein>
<dbReference type="RefSeq" id="WP_027824677.1">
    <property type="nucleotide sequence ID" value="NZ_AUEI01000004.1"/>
</dbReference>
<evidence type="ECO:0000256" key="1">
    <source>
        <dbReference type="ARBA" id="ARBA00043967"/>
    </source>
</evidence>
<feature type="domain" description="SUF system FeS cluster assembly SufBD N-terminal" evidence="3">
    <location>
        <begin position="79"/>
        <end position="143"/>
    </location>
</feature>
<dbReference type="InterPro" id="IPR037284">
    <property type="entry name" value="SUF_FeS_clus_asmbl_SufBD_sf"/>
</dbReference>
<evidence type="ECO:0000313" key="4">
    <source>
        <dbReference type="EMBL" id="KRL63954.1"/>
    </source>
</evidence>
<evidence type="ECO:0000259" key="3">
    <source>
        <dbReference type="Pfam" id="PF19295"/>
    </source>
</evidence>
<dbReference type="PANTHER" id="PTHR30508:SF1">
    <property type="entry name" value="UPF0051 PROTEIN ABCI8, CHLOROPLASTIC-RELATED"/>
    <property type="match status" value="1"/>
</dbReference>
<comment type="similarity">
    <text evidence="1">Belongs to the iron-sulfur cluster assembly SufBD family.</text>
</comment>
<dbReference type="STRING" id="1122152.GCA_000425905_00478"/>
<dbReference type="InterPro" id="IPR045595">
    <property type="entry name" value="SufBD_N"/>
</dbReference>
<accession>A0A0R1SBL4</accession>
<reference evidence="4 5" key="1">
    <citation type="journal article" date="2015" name="Genome Announc.">
        <title>Expanding the biotechnology potential of lactobacilli through comparative genomics of 213 strains and associated genera.</title>
        <authorList>
            <person name="Sun Z."/>
            <person name="Harris H.M."/>
            <person name="McCann A."/>
            <person name="Guo C."/>
            <person name="Argimon S."/>
            <person name="Zhang W."/>
            <person name="Yang X."/>
            <person name="Jeffery I.B."/>
            <person name="Cooney J.C."/>
            <person name="Kagawa T.F."/>
            <person name="Liu W."/>
            <person name="Song Y."/>
            <person name="Salvetti E."/>
            <person name="Wrobel A."/>
            <person name="Rasinkangas P."/>
            <person name="Parkhill J."/>
            <person name="Rea M.C."/>
            <person name="O'Sullivan O."/>
            <person name="Ritari J."/>
            <person name="Douillard F.P."/>
            <person name="Paul Ross R."/>
            <person name="Yang R."/>
            <person name="Briner A.E."/>
            <person name="Felis G.E."/>
            <person name="de Vos W.M."/>
            <person name="Barrangou R."/>
            <person name="Klaenhammer T.R."/>
            <person name="Caufield P.W."/>
            <person name="Cui Y."/>
            <person name="Zhang H."/>
            <person name="O'Toole P.W."/>
        </authorList>
    </citation>
    <scope>NUCLEOTIDE SEQUENCE [LARGE SCALE GENOMIC DNA]</scope>
    <source>
        <strain evidence="4 5">DSM 15354</strain>
    </source>
</reference>
<comment type="caution">
    <text evidence="4">The sequence shown here is derived from an EMBL/GenBank/DDBJ whole genome shotgun (WGS) entry which is preliminary data.</text>
</comment>
<dbReference type="PATRIC" id="fig|1122152.4.peg.204"/>
<keyword evidence="5" id="KW-1185">Reference proteome</keyword>
<sequence>MESVETLAKKRLEPTWFEEIREKASQLIGKTPYPDFKKLKYKDWDLHLTGNFVPTETFTANANVAQAGENLAQINLPDEYRKKGVIVADFHEALQNYPKLVQKYFMTKGLKASDDEFLAEHVAYLQSGLFIYVPKDVQVETPLTCEYLQKAALASEYVHHVLLIVDEGSSFSYIEKLTSQGNEKSKVNFVCEVIAKKNSHVHFTSIDNLAENVTSYLNRRGYLEKDAKVDWAMALMNDGRTLGDFNSDLVGDGSHAELKAVGISTNSQIQGINTRVTNYGNNTIGHILQHGVSLDKSTLIFNAVGHIMKGSKGSDAEQESRILMLSQGARGDANPILLIDDNDVMAGHAASIGRVNPEQLYYLMSRGLDKKMAERVVIRGFLSPVLEEIPTADLKQVFSDLIERKISEK</sequence>
<evidence type="ECO:0000259" key="2">
    <source>
        <dbReference type="Pfam" id="PF01458"/>
    </source>
</evidence>
<dbReference type="Proteomes" id="UP000051931">
    <property type="component" value="Unassembled WGS sequence"/>
</dbReference>
<proteinExistence type="inferred from homology"/>
<dbReference type="Pfam" id="PF01458">
    <property type="entry name" value="SUFBD_core"/>
    <property type="match status" value="1"/>
</dbReference>
<dbReference type="PANTHER" id="PTHR30508">
    <property type="entry name" value="FES CLUSTER ASSEMBLY PROTEIN SUF"/>
    <property type="match status" value="1"/>
</dbReference>
<dbReference type="EMBL" id="AZFB01000001">
    <property type="protein sequence ID" value="KRL63954.1"/>
    <property type="molecule type" value="Genomic_DNA"/>
</dbReference>
<evidence type="ECO:0000313" key="5">
    <source>
        <dbReference type="Proteomes" id="UP000051931"/>
    </source>
</evidence>
<dbReference type="GO" id="GO:0016226">
    <property type="term" value="P:iron-sulfur cluster assembly"/>
    <property type="evidence" value="ECO:0007669"/>
    <property type="project" value="InterPro"/>
</dbReference>
<dbReference type="InterPro" id="IPR055346">
    <property type="entry name" value="Fe-S_cluster_assembly_SufBD"/>
</dbReference>
<organism evidence="4 5">
    <name type="scientific">Lactobacillus psittaci DSM 15354</name>
    <dbReference type="NCBI Taxonomy" id="1122152"/>
    <lineage>
        <taxon>Bacteria</taxon>
        <taxon>Bacillati</taxon>
        <taxon>Bacillota</taxon>
        <taxon>Bacilli</taxon>
        <taxon>Lactobacillales</taxon>
        <taxon>Lactobacillaceae</taxon>
        <taxon>Lactobacillus</taxon>
    </lineage>
</organism>
<dbReference type="eggNOG" id="COG0719">
    <property type="taxonomic scope" value="Bacteria"/>
</dbReference>
<dbReference type="InterPro" id="IPR011542">
    <property type="entry name" value="SUF_FeS_clus_asmbl_SufD"/>
</dbReference>
<dbReference type="NCBIfam" id="TIGR01981">
    <property type="entry name" value="sufD"/>
    <property type="match status" value="1"/>
</dbReference>
<name>A0A0R1SBL4_9LACO</name>